<evidence type="ECO:0000313" key="1">
    <source>
        <dbReference type="EMBL" id="KAK5811527.1"/>
    </source>
</evidence>
<evidence type="ECO:0000313" key="2">
    <source>
        <dbReference type="Proteomes" id="UP001358586"/>
    </source>
</evidence>
<dbReference type="EMBL" id="JARKNE010000008">
    <property type="protein sequence ID" value="KAK5811527.1"/>
    <property type="molecule type" value="Genomic_DNA"/>
</dbReference>
<dbReference type="PANTHER" id="PTHR12189:SF3">
    <property type="entry name" value="MRNA (GUANINE-N(7))-METHYLTRANSFERASE"/>
    <property type="match status" value="1"/>
</dbReference>
<keyword evidence="2" id="KW-1185">Reference proteome</keyword>
<name>A0ABR0P1A5_GOSAR</name>
<dbReference type="PANTHER" id="PTHR12189">
    <property type="entry name" value="MRNA GUANINE-7- METHYLTRANSFERASE"/>
    <property type="match status" value="1"/>
</dbReference>
<dbReference type="Gene3D" id="3.40.50.150">
    <property type="entry name" value="Vaccinia Virus protein VP39"/>
    <property type="match status" value="1"/>
</dbReference>
<organism evidence="1 2">
    <name type="scientific">Gossypium arboreum</name>
    <name type="common">Tree cotton</name>
    <name type="synonym">Gossypium nanking</name>
    <dbReference type="NCBI Taxonomy" id="29729"/>
    <lineage>
        <taxon>Eukaryota</taxon>
        <taxon>Viridiplantae</taxon>
        <taxon>Streptophyta</taxon>
        <taxon>Embryophyta</taxon>
        <taxon>Tracheophyta</taxon>
        <taxon>Spermatophyta</taxon>
        <taxon>Magnoliopsida</taxon>
        <taxon>eudicotyledons</taxon>
        <taxon>Gunneridae</taxon>
        <taxon>Pentapetalae</taxon>
        <taxon>rosids</taxon>
        <taxon>malvids</taxon>
        <taxon>Malvales</taxon>
        <taxon>Malvaceae</taxon>
        <taxon>Malvoideae</taxon>
        <taxon>Gossypium</taxon>
    </lineage>
</organism>
<protein>
    <submittedName>
        <fullName evidence="1">Uncharacterized protein</fullName>
    </submittedName>
</protein>
<gene>
    <name evidence="1" type="ORF">PVK06_026867</name>
</gene>
<dbReference type="InterPro" id="IPR039753">
    <property type="entry name" value="RG7MT1"/>
</dbReference>
<dbReference type="Proteomes" id="UP001358586">
    <property type="component" value="Chromosome 8"/>
</dbReference>
<reference evidence="1 2" key="1">
    <citation type="submission" date="2023-03" db="EMBL/GenBank/DDBJ databases">
        <title>WGS of Gossypium arboreum.</title>
        <authorList>
            <person name="Yu D."/>
        </authorList>
    </citation>
    <scope>NUCLEOTIDE SEQUENCE [LARGE SCALE GENOMIC DNA]</scope>
    <source>
        <tissue evidence="1">Leaf</tissue>
    </source>
</reference>
<sequence>MFSEDLNFMCLNRFYYFSLEELPMSLTFLISFSQEFHYHSFIISSDCEDVFSSIQSETIMQKSCRAFSSGDVGQPKVSGQELLDQRQYVKIEIINVMSDFLVPSKSLVILHWKLKPRVKVMIDVVSSGINEVREAWESQRKSFTSEFFEADPCTDNLETLLQEKDIQADLVCCLQHLQEKPTTLDCGPRTICRRHIMTSSYLYKCLWEALQQRIRMILINMQLTPYVL</sequence>
<dbReference type="InterPro" id="IPR029063">
    <property type="entry name" value="SAM-dependent_MTases_sf"/>
</dbReference>
<proteinExistence type="predicted"/>
<comment type="caution">
    <text evidence="1">The sequence shown here is derived from an EMBL/GenBank/DDBJ whole genome shotgun (WGS) entry which is preliminary data.</text>
</comment>
<accession>A0ABR0P1A5</accession>